<evidence type="ECO:0000313" key="3">
    <source>
        <dbReference type="EMBL" id="HIZ68548.1"/>
    </source>
</evidence>
<dbReference type="AlphaFoldDB" id="A0A9D2FW60"/>
<protein>
    <submittedName>
        <fullName evidence="3">M23 family metallopeptidase</fullName>
    </submittedName>
</protein>
<evidence type="ECO:0000256" key="1">
    <source>
        <dbReference type="SAM" id="SignalP"/>
    </source>
</evidence>
<dbReference type="Gene3D" id="2.70.70.10">
    <property type="entry name" value="Glucose Permease (Domain IIA)"/>
    <property type="match status" value="1"/>
</dbReference>
<feature type="signal peptide" evidence="1">
    <location>
        <begin position="1"/>
        <end position="23"/>
    </location>
</feature>
<evidence type="ECO:0000259" key="2">
    <source>
        <dbReference type="Pfam" id="PF01551"/>
    </source>
</evidence>
<dbReference type="CDD" id="cd12797">
    <property type="entry name" value="M23_peptidase"/>
    <property type="match status" value="1"/>
</dbReference>
<gene>
    <name evidence="3" type="ORF">H9966_01460</name>
</gene>
<dbReference type="Pfam" id="PF01551">
    <property type="entry name" value="Peptidase_M23"/>
    <property type="match status" value="1"/>
</dbReference>
<name>A0A9D2FW60_9BACT</name>
<dbReference type="InterPro" id="IPR016047">
    <property type="entry name" value="M23ase_b-sheet_dom"/>
</dbReference>
<feature type="chain" id="PRO_5038822380" evidence="1">
    <location>
        <begin position="24"/>
        <end position="551"/>
    </location>
</feature>
<proteinExistence type="predicted"/>
<accession>A0A9D2FW60</accession>
<reference evidence="3" key="2">
    <citation type="submission" date="2021-04" db="EMBL/GenBank/DDBJ databases">
        <authorList>
            <person name="Gilroy R."/>
        </authorList>
    </citation>
    <scope>NUCLEOTIDE SEQUENCE</scope>
    <source>
        <strain evidence="3">ChiHecec3B27-8219</strain>
    </source>
</reference>
<dbReference type="GO" id="GO:0004222">
    <property type="term" value="F:metalloendopeptidase activity"/>
    <property type="evidence" value="ECO:0007669"/>
    <property type="project" value="TreeGrafter"/>
</dbReference>
<dbReference type="InterPro" id="IPR011055">
    <property type="entry name" value="Dup_hybrid_motif"/>
</dbReference>
<reference evidence="3" key="1">
    <citation type="journal article" date="2021" name="PeerJ">
        <title>Extensive microbial diversity within the chicken gut microbiome revealed by metagenomics and culture.</title>
        <authorList>
            <person name="Gilroy R."/>
            <person name="Ravi A."/>
            <person name="Getino M."/>
            <person name="Pursley I."/>
            <person name="Horton D.L."/>
            <person name="Alikhan N.F."/>
            <person name="Baker D."/>
            <person name="Gharbi K."/>
            <person name="Hall N."/>
            <person name="Watson M."/>
            <person name="Adriaenssens E.M."/>
            <person name="Foster-Nyarko E."/>
            <person name="Jarju S."/>
            <person name="Secka A."/>
            <person name="Antonio M."/>
            <person name="Oren A."/>
            <person name="Chaudhuri R.R."/>
            <person name="La Ragione R."/>
            <person name="Hildebrand F."/>
            <person name="Pallen M.J."/>
        </authorList>
    </citation>
    <scope>NUCLEOTIDE SEQUENCE</scope>
    <source>
        <strain evidence="3">ChiHecec3B27-8219</strain>
    </source>
</reference>
<dbReference type="EMBL" id="DXBE01000016">
    <property type="protein sequence ID" value="HIZ68548.1"/>
    <property type="molecule type" value="Genomic_DNA"/>
</dbReference>
<dbReference type="SUPFAM" id="SSF51261">
    <property type="entry name" value="Duplicated hybrid motif"/>
    <property type="match status" value="1"/>
</dbReference>
<evidence type="ECO:0000313" key="4">
    <source>
        <dbReference type="Proteomes" id="UP000824055"/>
    </source>
</evidence>
<dbReference type="PANTHER" id="PTHR21666:SF285">
    <property type="entry name" value="M23 FAMILY METALLOPEPTIDASE"/>
    <property type="match status" value="1"/>
</dbReference>
<feature type="domain" description="M23ase beta-sheet core" evidence="2">
    <location>
        <begin position="39"/>
        <end position="98"/>
    </location>
</feature>
<dbReference type="InterPro" id="IPR050570">
    <property type="entry name" value="Cell_wall_metabolism_enzyme"/>
</dbReference>
<comment type="caution">
    <text evidence="3">The sequence shown here is derived from an EMBL/GenBank/DDBJ whole genome shotgun (WGS) entry which is preliminary data.</text>
</comment>
<sequence>MLSALFASLALAAQVTFSSPVHYEVTLAGNFGEPRPNHFHGGIDVKTGQVEGKAMLSIGDGYVSQVTVGMYGFGNAVYVRHPQGYTSVYCHLKAFSPRIKAVLRRHQYLSRQSKGCFRFKPYEVPVAQGDIIAQSGNTGASQAPHLHLELLDNRTWAKHDALQYIPGLVKDTTPPQAHGFMATPMEGEGVFNGTASKQVFGFPSHHLSSRFTAWGKVGFGIWANDYSEATYNNYGVRLTQLFVDNQLVFQSDLSTIPAGTDLQVNYWGDYQHYLRSNVWYMRSWVLPGLTLPVFKTNALRGVVDFNEERVYHLKYVLSDIHGNVSTYEFSVEGKKTAIPRKRPVKPFNVVRWDRPSVFQVPGAQLSLGRGTLAEMVELRPQVKVRRGEFSYAYRFTHLSYPLLKRARVSLRLMRAVEDSSKLYVVSTWGTPRYMGGDCRNGWVTGSAFDLGATYELAYDDKAPSVGPVGQGAWTSSQRVTISVSDKESGLSSYEGYIDGRFVVFEEVPKSAWVRCDLREAPVRKTGKTHPLKFIATDNRRNQRVYTTTFVY</sequence>
<dbReference type="PANTHER" id="PTHR21666">
    <property type="entry name" value="PEPTIDASE-RELATED"/>
    <property type="match status" value="1"/>
</dbReference>
<organism evidence="3 4">
    <name type="scientific">Candidatus Prevotella avicola</name>
    <dbReference type="NCBI Taxonomy" id="2838738"/>
    <lineage>
        <taxon>Bacteria</taxon>
        <taxon>Pseudomonadati</taxon>
        <taxon>Bacteroidota</taxon>
        <taxon>Bacteroidia</taxon>
        <taxon>Bacteroidales</taxon>
        <taxon>Prevotellaceae</taxon>
        <taxon>Prevotella</taxon>
    </lineage>
</organism>
<keyword evidence="1" id="KW-0732">Signal</keyword>
<dbReference type="Proteomes" id="UP000824055">
    <property type="component" value="Unassembled WGS sequence"/>
</dbReference>